<organism evidence="4 5">
    <name type="scientific">Dyadobacter fermentans</name>
    <dbReference type="NCBI Taxonomy" id="94254"/>
    <lineage>
        <taxon>Bacteria</taxon>
        <taxon>Pseudomonadati</taxon>
        <taxon>Bacteroidota</taxon>
        <taxon>Cytophagia</taxon>
        <taxon>Cytophagales</taxon>
        <taxon>Spirosomataceae</taxon>
        <taxon>Dyadobacter</taxon>
    </lineage>
</organism>
<name>A0ABU1R849_9BACT</name>
<dbReference type="PRINTS" id="PR00469">
    <property type="entry name" value="PNDRDTASEII"/>
</dbReference>
<dbReference type="Gene3D" id="3.50.50.60">
    <property type="entry name" value="FAD/NAD(P)-binding domain"/>
    <property type="match status" value="2"/>
</dbReference>
<keyword evidence="1" id="KW-0285">Flavoprotein</keyword>
<dbReference type="RefSeq" id="WP_309993249.1">
    <property type="nucleotide sequence ID" value="NZ_JAVDTI010000011.1"/>
</dbReference>
<gene>
    <name evidence="4" type="ORF">J2W84_006662</name>
</gene>
<keyword evidence="2" id="KW-0560">Oxidoreductase</keyword>
<dbReference type="Proteomes" id="UP001264980">
    <property type="component" value="Unassembled WGS sequence"/>
</dbReference>
<evidence type="ECO:0000313" key="5">
    <source>
        <dbReference type="Proteomes" id="UP001264980"/>
    </source>
</evidence>
<evidence type="ECO:0000259" key="3">
    <source>
        <dbReference type="Pfam" id="PF07992"/>
    </source>
</evidence>
<protein>
    <submittedName>
        <fullName evidence="4">Thioredoxin reductase</fullName>
    </submittedName>
</protein>
<dbReference type="InterPro" id="IPR050097">
    <property type="entry name" value="Ferredoxin-NADP_redctase_2"/>
</dbReference>
<accession>A0ABU1R849</accession>
<dbReference type="PRINTS" id="PR00368">
    <property type="entry name" value="FADPNR"/>
</dbReference>
<dbReference type="Pfam" id="PF07992">
    <property type="entry name" value="Pyr_redox_2"/>
    <property type="match status" value="1"/>
</dbReference>
<sequence length="308" mass="33366">MKTQYFDVIVVGGSYAGLAAAMALGRASKHVLIIDNGKRCNQQTPCSHNFLTQDGQKPREISQLAREQVSSYPTISFNTELATRAARRKNGFEVITQSGTLFLGKALIFATGIKDLIHDIYGFSACWGISVLHCPYCHGYEVKNQVTGIIGSGRQGYDFARLISNWTKDLTLFSNGSSGLTDQQAQQLSRHQIQIIEKPILKLDHIDGKVEAIVFAEGPAAPLKVAYALMPFTQHSLIPESMGCGITSEGYVQVDAYQQTTIDGVYACGDNSGRMRTIANAVATGTTAGMIGGKRLIMEEFGAKSAFP</sequence>
<keyword evidence="5" id="KW-1185">Reference proteome</keyword>
<evidence type="ECO:0000256" key="2">
    <source>
        <dbReference type="ARBA" id="ARBA00023002"/>
    </source>
</evidence>
<evidence type="ECO:0000256" key="1">
    <source>
        <dbReference type="ARBA" id="ARBA00022630"/>
    </source>
</evidence>
<dbReference type="InterPro" id="IPR036188">
    <property type="entry name" value="FAD/NAD-bd_sf"/>
</dbReference>
<dbReference type="EMBL" id="JAVDTI010000011">
    <property type="protein sequence ID" value="MDR6809586.1"/>
    <property type="molecule type" value="Genomic_DNA"/>
</dbReference>
<dbReference type="InterPro" id="IPR023753">
    <property type="entry name" value="FAD/NAD-binding_dom"/>
</dbReference>
<evidence type="ECO:0000313" key="4">
    <source>
        <dbReference type="EMBL" id="MDR6809586.1"/>
    </source>
</evidence>
<proteinExistence type="predicted"/>
<reference evidence="4 5" key="1">
    <citation type="submission" date="2023-07" db="EMBL/GenBank/DDBJ databases">
        <title>Sorghum-associated microbial communities from plants grown in Nebraska, USA.</title>
        <authorList>
            <person name="Schachtman D."/>
        </authorList>
    </citation>
    <scope>NUCLEOTIDE SEQUENCE [LARGE SCALE GENOMIC DNA]</scope>
    <source>
        <strain evidence="4 5">BE57</strain>
    </source>
</reference>
<dbReference type="SUPFAM" id="SSF51905">
    <property type="entry name" value="FAD/NAD(P)-binding domain"/>
    <property type="match status" value="2"/>
</dbReference>
<feature type="domain" description="FAD/NAD(P)-binding" evidence="3">
    <location>
        <begin position="6"/>
        <end position="285"/>
    </location>
</feature>
<dbReference type="PANTHER" id="PTHR48105">
    <property type="entry name" value="THIOREDOXIN REDUCTASE 1-RELATED-RELATED"/>
    <property type="match status" value="1"/>
</dbReference>
<comment type="caution">
    <text evidence="4">The sequence shown here is derived from an EMBL/GenBank/DDBJ whole genome shotgun (WGS) entry which is preliminary data.</text>
</comment>